<comment type="caution">
    <text evidence="8">The sequence shown here is derived from an EMBL/GenBank/DDBJ whole genome shotgun (WGS) entry which is preliminary data.</text>
</comment>
<reference evidence="8 9" key="1">
    <citation type="submission" date="2019-03" db="EMBL/GenBank/DDBJ databases">
        <title>Genomic Encyclopedia of Type Strains, Phase IV (KMG-IV): sequencing the most valuable type-strain genomes for metagenomic binning, comparative biology and taxonomic classification.</title>
        <authorList>
            <person name="Goeker M."/>
        </authorList>
    </citation>
    <scope>NUCLEOTIDE SEQUENCE [LARGE SCALE GENOMIC DNA]</scope>
    <source>
        <strain evidence="8 9">DSM 28697</strain>
    </source>
</reference>
<sequence>MKTNGRIGLLIVRLVLGLVFVVHGYEKIVALSTTASWFDSIGIPGFIAYLVAAIEFGGGILMIVGFLTRIVGGLFALVMVGAMATVKLPGAFVGGFELDLILLAVSLMFALSGSSFVAVDSMMAKKKE</sequence>
<feature type="transmembrane region" description="Helical" evidence="7">
    <location>
        <begin position="45"/>
        <end position="67"/>
    </location>
</feature>
<keyword evidence="3" id="KW-1003">Cell membrane</keyword>
<protein>
    <submittedName>
        <fullName evidence="8">Putative membrane protein YphA (DoxX/SURF4 family)</fullName>
    </submittedName>
</protein>
<evidence type="ECO:0000256" key="4">
    <source>
        <dbReference type="ARBA" id="ARBA00022692"/>
    </source>
</evidence>
<organism evidence="8 9">
    <name type="scientific">Aureibacillus halotolerans</name>
    <dbReference type="NCBI Taxonomy" id="1508390"/>
    <lineage>
        <taxon>Bacteria</taxon>
        <taxon>Bacillati</taxon>
        <taxon>Bacillota</taxon>
        <taxon>Bacilli</taxon>
        <taxon>Bacillales</taxon>
        <taxon>Bacillaceae</taxon>
        <taxon>Aureibacillus</taxon>
    </lineage>
</organism>
<evidence type="ECO:0000256" key="6">
    <source>
        <dbReference type="ARBA" id="ARBA00023136"/>
    </source>
</evidence>
<evidence type="ECO:0000256" key="2">
    <source>
        <dbReference type="ARBA" id="ARBA00006679"/>
    </source>
</evidence>
<name>A0A4R6U467_9BACI</name>
<dbReference type="InterPro" id="IPR051907">
    <property type="entry name" value="DoxX-like_oxidoreductase"/>
</dbReference>
<dbReference type="Pfam" id="PF07681">
    <property type="entry name" value="DoxX"/>
    <property type="match status" value="1"/>
</dbReference>
<dbReference type="EMBL" id="SNYJ01000005">
    <property type="protein sequence ID" value="TDQ40891.1"/>
    <property type="molecule type" value="Genomic_DNA"/>
</dbReference>
<gene>
    <name evidence="8" type="ORF">EV213_105237</name>
</gene>
<comment type="similarity">
    <text evidence="2">Belongs to the DoxX family.</text>
</comment>
<keyword evidence="5 7" id="KW-1133">Transmembrane helix</keyword>
<evidence type="ECO:0000256" key="1">
    <source>
        <dbReference type="ARBA" id="ARBA00004651"/>
    </source>
</evidence>
<dbReference type="InterPro" id="IPR032808">
    <property type="entry name" value="DoxX"/>
</dbReference>
<evidence type="ECO:0000256" key="5">
    <source>
        <dbReference type="ARBA" id="ARBA00022989"/>
    </source>
</evidence>
<feature type="transmembrane region" description="Helical" evidence="7">
    <location>
        <begin position="7"/>
        <end position="25"/>
    </location>
</feature>
<evidence type="ECO:0000256" key="3">
    <source>
        <dbReference type="ARBA" id="ARBA00022475"/>
    </source>
</evidence>
<evidence type="ECO:0000313" key="9">
    <source>
        <dbReference type="Proteomes" id="UP000295632"/>
    </source>
</evidence>
<dbReference type="RefSeq" id="WP_133580074.1">
    <property type="nucleotide sequence ID" value="NZ_SNYJ01000005.1"/>
</dbReference>
<comment type="subcellular location">
    <subcellularLocation>
        <location evidence="1">Cell membrane</location>
        <topology evidence="1">Multi-pass membrane protein</topology>
    </subcellularLocation>
</comment>
<dbReference type="Proteomes" id="UP000295632">
    <property type="component" value="Unassembled WGS sequence"/>
</dbReference>
<dbReference type="AlphaFoldDB" id="A0A4R6U467"/>
<evidence type="ECO:0000256" key="7">
    <source>
        <dbReference type="SAM" id="Phobius"/>
    </source>
</evidence>
<dbReference type="PANTHER" id="PTHR33452">
    <property type="entry name" value="OXIDOREDUCTASE CATD-RELATED"/>
    <property type="match status" value="1"/>
</dbReference>
<feature type="transmembrane region" description="Helical" evidence="7">
    <location>
        <begin position="100"/>
        <end position="119"/>
    </location>
</feature>
<evidence type="ECO:0000313" key="8">
    <source>
        <dbReference type="EMBL" id="TDQ40891.1"/>
    </source>
</evidence>
<keyword evidence="4 7" id="KW-0812">Transmembrane</keyword>
<keyword evidence="6 7" id="KW-0472">Membrane</keyword>
<keyword evidence="9" id="KW-1185">Reference proteome</keyword>
<dbReference type="OrthoDB" id="886570at2"/>
<proteinExistence type="inferred from homology"/>
<dbReference type="PANTHER" id="PTHR33452:SF1">
    <property type="entry name" value="INNER MEMBRANE PROTEIN YPHA-RELATED"/>
    <property type="match status" value="1"/>
</dbReference>
<accession>A0A4R6U467</accession>
<feature type="transmembrane region" description="Helical" evidence="7">
    <location>
        <begin position="74"/>
        <end position="94"/>
    </location>
</feature>
<dbReference type="GO" id="GO:0005886">
    <property type="term" value="C:plasma membrane"/>
    <property type="evidence" value="ECO:0007669"/>
    <property type="project" value="UniProtKB-SubCell"/>
</dbReference>